<reference evidence="1 2" key="1">
    <citation type="submission" date="2019-03" db="EMBL/GenBank/DDBJ databases">
        <title>This is whole genome sequence of Paenibacillus sp MS74 strain.</title>
        <authorList>
            <person name="Trinh H.N."/>
        </authorList>
    </citation>
    <scope>NUCLEOTIDE SEQUENCE [LARGE SCALE GENOMIC DNA]</scope>
    <source>
        <strain evidence="1 2">MS74</strain>
    </source>
</reference>
<dbReference type="AlphaFoldDB" id="A0A4R5KCW8"/>
<accession>A0A4R5KCW8</accession>
<gene>
    <name evidence="1" type="ORF">E1757_28710</name>
</gene>
<comment type="caution">
    <text evidence="1">The sequence shown here is derived from an EMBL/GenBank/DDBJ whole genome shotgun (WGS) entry which is preliminary data.</text>
</comment>
<sequence length="60" mass="6824">MERILLIEDDAAIARYLELGCTPLIAVGKSFTDARNCLLANDFTIQDKRNKNEIFKIPLQ</sequence>
<protein>
    <submittedName>
        <fullName evidence="1">Uncharacterized protein</fullName>
    </submittedName>
</protein>
<keyword evidence="2" id="KW-1185">Reference proteome</keyword>
<name>A0A4R5KCW8_9BACL</name>
<dbReference type="RefSeq" id="WP_133234676.1">
    <property type="nucleotide sequence ID" value="NZ_SMRT01000018.1"/>
</dbReference>
<evidence type="ECO:0000313" key="1">
    <source>
        <dbReference type="EMBL" id="TDF93043.1"/>
    </source>
</evidence>
<proteinExistence type="predicted"/>
<dbReference type="Proteomes" id="UP000295636">
    <property type="component" value="Unassembled WGS sequence"/>
</dbReference>
<evidence type="ECO:0000313" key="2">
    <source>
        <dbReference type="Proteomes" id="UP000295636"/>
    </source>
</evidence>
<dbReference type="EMBL" id="SMRT01000018">
    <property type="protein sequence ID" value="TDF93043.1"/>
    <property type="molecule type" value="Genomic_DNA"/>
</dbReference>
<organism evidence="1 2">
    <name type="scientific">Paenibacillus piri</name>
    <dbReference type="NCBI Taxonomy" id="2547395"/>
    <lineage>
        <taxon>Bacteria</taxon>
        <taxon>Bacillati</taxon>
        <taxon>Bacillota</taxon>
        <taxon>Bacilli</taxon>
        <taxon>Bacillales</taxon>
        <taxon>Paenibacillaceae</taxon>
        <taxon>Paenibacillus</taxon>
    </lineage>
</organism>